<dbReference type="AlphaFoldDB" id="A0A7W7T6V8"/>
<dbReference type="Proteomes" id="UP000542674">
    <property type="component" value="Unassembled WGS sequence"/>
</dbReference>
<dbReference type="EMBL" id="JACHJS010000001">
    <property type="protein sequence ID" value="MBB4967672.1"/>
    <property type="molecule type" value="Genomic_DNA"/>
</dbReference>
<proteinExistence type="predicted"/>
<reference evidence="1 2" key="1">
    <citation type="submission" date="2020-08" db="EMBL/GenBank/DDBJ databases">
        <title>Sequencing the genomes of 1000 actinobacteria strains.</title>
        <authorList>
            <person name="Klenk H.-P."/>
        </authorList>
    </citation>
    <scope>NUCLEOTIDE SEQUENCE [LARGE SCALE GENOMIC DNA]</scope>
    <source>
        <strain evidence="1 2">DSM 45084</strain>
    </source>
</reference>
<dbReference type="RefSeq" id="WP_184672562.1">
    <property type="nucleotide sequence ID" value="NZ_BAABAI010000010.1"/>
</dbReference>
<organism evidence="1 2">
    <name type="scientific">Saccharothrix violaceirubra</name>
    <dbReference type="NCBI Taxonomy" id="413306"/>
    <lineage>
        <taxon>Bacteria</taxon>
        <taxon>Bacillati</taxon>
        <taxon>Actinomycetota</taxon>
        <taxon>Actinomycetes</taxon>
        <taxon>Pseudonocardiales</taxon>
        <taxon>Pseudonocardiaceae</taxon>
        <taxon>Saccharothrix</taxon>
    </lineage>
</organism>
<protein>
    <submittedName>
        <fullName evidence="1">Uncharacterized protein</fullName>
    </submittedName>
</protein>
<comment type="caution">
    <text evidence="1">The sequence shown here is derived from an EMBL/GenBank/DDBJ whole genome shotgun (WGS) entry which is preliminary data.</text>
</comment>
<evidence type="ECO:0000313" key="2">
    <source>
        <dbReference type="Proteomes" id="UP000542674"/>
    </source>
</evidence>
<gene>
    <name evidence="1" type="ORF">F4559_005031</name>
</gene>
<keyword evidence="2" id="KW-1185">Reference proteome</keyword>
<evidence type="ECO:0000313" key="1">
    <source>
        <dbReference type="EMBL" id="MBB4967672.1"/>
    </source>
</evidence>
<accession>A0A7W7T6V8</accession>
<sequence length="105" mass="12541">MSRTAHPRTVEGSRPWRSIVVVDLRYDHACFAEARGERPRPRLIRRRVAVHRFPRGRNDSDVRDRAQVQERRARRRLRRELYLARVAGLEDVVPARHRRDALYHG</sequence>
<name>A0A7W7T6V8_9PSEU</name>